<keyword evidence="5" id="KW-0879">Wnt signaling pathway</keyword>
<dbReference type="InterPro" id="IPR006796">
    <property type="entry name" value="Dickkopf_N"/>
</dbReference>
<reference evidence="17" key="3">
    <citation type="submission" date="2025-09" db="UniProtKB">
        <authorList>
            <consortium name="Ensembl"/>
        </authorList>
    </citation>
    <scope>IDENTIFICATION</scope>
</reference>
<comment type="subunit">
    <text evidence="11">Interacts with LRP5 and LRP6.</text>
</comment>
<dbReference type="CDD" id="cd23014">
    <property type="entry name" value="Dkk3_N_Cys1"/>
    <property type="match status" value="1"/>
</dbReference>
<dbReference type="Ensembl" id="ENSCMUT00000020253.2">
    <property type="protein sequence ID" value="ENSCMUP00000018862.2"/>
    <property type="gene ID" value="ENSCMUG00000011662.2"/>
</dbReference>
<evidence type="ECO:0000256" key="8">
    <source>
        <dbReference type="ARBA" id="ARBA00023157"/>
    </source>
</evidence>
<evidence type="ECO:0000259" key="16">
    <source>
        <dbReference type="Pfam" id="PF04706"/>
    </source>
</evidence>
<keyword evidence="18" id="KW-1185">Reference proteome</keyword>
<comment type="similarity">
    <text evidence="2">Belongs to the dickkopf family.</text>
</comment>
<evidence type="ECO:0000256" key="6">
    <source>
        <dbReference type="ARBA" id="ARBA00022729"/>
    </source>
</evidence>
<dbReference type="OMA" id="HCQPHGR"/>
<keyword evidence="3" id="KW-0217">Developmental protein</keyword>
<feature type="region of interest" description="Disordered" evidence="14">
    <location>
        <begin position="43"/>
        <end position="119"/>
    </location>
</feature>
<dbReference type="GO" id="GO:0005615">
    <property type="term" value="C:extracellular space"/>
    <property type="evidence" value="ECO:0007669"/>
    <property type="project" value="TreeGrafter"/>
</dbReference>
<dbReference type="Gene3D" id="2.10.80.10">
    <property type="entry name" value="Lipase, subunit A"/>
    <property type="match status" value="1"/>
</dbReference>
<evidence type="ECO:0000256" key="9">
    <source>
        <dbReference type="ARBA" id="ARBA00023180"/>
    </source>
</evidence>
<keyword evidence="9" id="KW-0325">Glycoprotein</keyword>
<keyword evidence="8" id="KW-1015">Disulfide bond</keyword>
<feature type="domain" description="Dickkopf N-terminal cysteine-rich" evidence="16">
    <location>
        <begin position="252"/>
        <end position="302"/>
    </location>
</feature>
<evidence type="ECO:0000256" key="10">
    <source>
        <dbReference type="ARBA" id="ARBA00054161"/>
    </source>
</evidence>
<evidence type="ECO:0000256" key="13">
    <source>
        <dbReference type="SAM" id="Coils"/>
    </source>
</evidence>
<reference evidence="18" key="1">
    <citation type="submission" date="2019-10" db="EMBL/GenBank/DDBJ databases">
        <title>Corvus moneduloides (New Caledonian crow) genome, bCorMon1, primary haplotype.</title>
        <authorList>
            <person name="Rutz C."/>
            <person name="Fungtammasan C."/>
            <person name="Mountcastle J."/>
            <person name="Formenti G."/>
            <person name="Chow W."/>
            <person name="Howe K."/>
            <person name="Steele M.P."/>
            <person name="Fernandes J."/>
            <person name="Gilbert M.T.P."/>
            <person name="Fedrigo O."/>
            <person name="Jarvis E.D."/>
            <person name="Gemmell N."/>
        </authorList>
    </citation>
    <scope>NUCLEOTIDE SEQUENCE [LARGE SCALE GENOMIC DNA]</scope>
</reference>
<dbReference type="GO" id="GO:0039706">
    <property type="term" value="F:co-receptor binding"/>
    <property type="evidence" value="ECO:0007669"/>
    <property type="project" value="TreeGrafter"/>
</dbReference>
<evidence type="ECO:0000256" key="4">
    <source>
        <dbReference type="ARBA" id="ARBA00022525"/>
    </source>
</evidence>
<dbReference type="CDD" id="cd23274">
    <property type="entry name" value="Dkk3_Cys2"/>
    <property type="match status" value="1"/>
</dbReference>
<dbReference type="Pfam" id="PF04706">
    <property type="entry name" value="Dickkopf_N"/>
    <property type="match status" value="1"/>
</dbReference>
<reference evidence="17" key="2">
    <citation type="submission" date="2025-08" db="UniProtKB">
        <authorList>
            <consortium name="Ensembl"/>
        </authorList>
    </citation>
    <scope>IDENTIFICATION</scope>
</reference>
<keyword evidence="4" id="KW-0964">Secreted</keyword>
<feature type="coiled-coil region" evidence="13">
    <location>
        <begin position="157"/>
        <end position="191"/>
    </location>
</feature>
<organism evidence="17 18">
    <name type="scientific">Corvus moneduloides</name>
    <name type="common">New Caledonian crow</name>
    <dbReference type="NCBI Taxonomy" id="1196302"/>
    <lineage>
        <taxon>Eukaryota</taxon>
        <taxon>Metazoa</taxon>
        <taxon>Chordata</taxon>
        <taxon>Craniata</taxon>
        <taxon>Vertebrata</taxon>
        <taxon>Euteleostomi</taxon>
        <taxon>Archelosauria</taxon>
        <taxon>Archosauria</taxon>
        <taxon>Dinosauria</taxon>
        <taxon>Saurischia</taxon>
        <taxon>Theropoda</taxon>
        <taxon>Coelurosauria</taxon>
        <taxon>Aves</taxon>
        <taxon>Neognathae</taxon>
        <taxon>Neoaves</taxon>
        <taxon>Telluraves</taxon>
        <taxon>Australaves</taxon>
        <taxon>Passeriformes</taxon>
        <taxon>Corvoidea</taxon>
        <taxon>Corvidae</taxon>
        <taxon>Corvus</taxon>
    </lineage>
</organism>
<protein>
    <recommendedName>
        <fullName evidence="12">Dickkopf-related protein 3</fullName>
    </recommendedName>
</protein>
<keyword evidence="15" id="KW-0812">Transmembrane</keyword>
<dbReference type="GO" id="GO:0048019">
    <property type="term" value="F:receptor antagonist activity"/>
    <property type="evidence" value="ECO:0007669"/>
    <property type="project" value="TreeGrafter"/>
</dbReference>
<accession>A0A8U7P5L2</accession>
<dbReference type="AlphaFoldDB" id="A0A8C3ECI2"/>
<keyword evidence="15" id="KW-0472">Membrane</keyword>
<feature type="compositionally biased region" description="Gly residues" evidence="14">
    <location>
        <begin position="56"/>
        <end position="65"/>
    </location>
</feature>
<dbReference type="InterPro" id="IPR039863">
    <property type="entry name" value="DKK1-4"/>
</dbReference>
<keyword evidence="15" id="KW-1133">Transmembrane helix</keyword>
<comment type="function">
    <text evidence="10">Antagonizes canonical Wnt signaling by inhibiting LRP5/6 interaction with Wnt and by forming a ternary complex with the transmembrane protein KREMEN that promotes internalization of LRP5/6. DKKs play an important role in vertebrate development, where they locally inhibit Wnt regulated processes such as antero-posterior axial patterning, limb development, somitogenesis and eye formation. In the adult, Dkks are implicated in bone formation and bone disease, cancer and Alzheimer disease.</text>
</comment>
<feature type="compositionally biased region" description="Low complexity" evidence="14">
    <location>
        <begin position="78"/>
        <end position="91"/>
    </location>
</feature>
<evidence type="ECO:0000256" key="1">
    <source>
        <dbReference type="ARBA" id="ARBA00004613"/>
    </source>
</evidence>
<evidence type="ECO:0000256" key="5">
    <source>
        <dbReference type="ARBA" id="ARBA00022687"/>
    </source>
</evidence>
<evidence type="ECO:0000256" key="2">
    <source>
        <dbReference type="ARBA" id="ARBA00010842"/>
    </source>
</evidence>
<dbReference type="Proteomes" id="UP000694553">
    <property type="component" value="Unassembled WGS sequence"/>
</dbReference>
<dbReference type="PANTHER" id="PTHR12113">
    <property type="entry name" value="DICKKOPF3-LIKE 3"/>
    <property type="match status" value="1"/>
</dbReference>
<comment type="subcellular location">
    <subcellularLocation>
        <location evidence="1">Secreted</location>
    </subcellularLocation>
</comment>
<dbReference type="GO" id="GO:0016055">
    <property type="term" value="P:Wnt signaling pathway"/>
    <property type="evidence" value="ECO:0007669"/>
    <property type="project" value="UniProtKB-KW"/>
</dbReference>
<evidence type="ECO:0000256" key="14">
    <source>
        <dbReference type="SAM" id="MobiDB-lite"/>
    </source>
</evidence>
<feature type="region of interest" description="Disordered" evidence="14">
    <location>
        <begin position="439"/>
        <end position="463"/>
    </location>
</feature>
<name>A0A8C3ECI2_CORMO</name>
<feature type="region of interest" description="Disordered" evidence="14">
    <location>
        <begin position="1"/>
        <end position="24"/>
    </location>
</feature>
<evidence type="ECO:0000256" key="15">
    <source>
        <dbReference type="SAM" id="Phobius"/>
    </source>
</evidence>
<dbReference type="FunFam" id="2.10.80.10:FF:000003">
    <property type="entry name" value="Dickkopf WNT-signaling pathway inhibitor 3"/>
    <property type="match status" value="1"/>
</dbReference>
<dbReference type="InterPro" id="IPR047301">
    <property type="entry name" value="Dkk3_N"/>
</dbReference>
<dbReference type="InterPro" id="IPR047300">
    <property type="entry name" value="Dkk3_Cys2"/>
</dbReference>
<evidence type="ECO:0000256" key="11">
    <source>
        <dbReference type="ARBA" id="ARBA00064421"/>
    </source>
</evidence>
<feature type="transmembrane region" description="Helical" evidence="15">
    <location>
        <begin position="124"/>
        <end position="143"/>
    </location>
</feature>
<keyword evidence="7 13" id="KW-0175">Coiled coil</keyword>
<evidence type="ECO:0000313" key="17">
    <source>
        <dbReference type="Ensembl" id="ENSCMUP00000018862.2"/>
    </source>
</evidence>
<evidence type="ECO:0000256" key="7">
    <source>
        <dbReference type="ARBA" id="ARBA00023054"/>
    </source>
</evidence>
<gene>
    <name evidence="17" type="primary">DKK3</name>
</gene>
<keyword evidence="6" id="KW-0732">Signal</keyword>
<sequence length="463" mass="49905">MEVPRSSHLPLPIKPVQNTERERKVSGLNGKLALLLCLGTSPPLSASFPSRSPRSQGGGSGGGRGSARPAPPRPGRVPPAGAERGGAAAAEGQRRGSGGAAEGQRRASGGPAEGQRRGSGMRRWALVAALGAALAAALCLPAAGGGRRRAASLGEMLREVEALMEDTQHKLRNAVQEMEAEEEGAKKLSEVSFESLPPNFHNESNTETRVGNRTVQTHQEIDKVTDNKTGSTVFSETVITSIRDGENKRNHECIIDEDCETGKYCQFSTFEYKCQLCKPQHTPCSRDVECCGEQLCVWGECTRATAKGENGTICENQHDCNPGTCCAFQKELLFPVCTPLPEEGEPCHDPSNRLLNLITWDLEPDGVLEHCPCASGLSCQPHSHRSTSVCQLSANATQNTEKEDPLVVDEMPFLSLIPQDLLSDYEESSVIQEVRRELESLQDQAGFKPEPDSAQDLVLGDEI</sequence>
<evidence type="ECO:0000256" key="12">
    <source>
        <dbReference type="ARBA" id="ARBA00068349"/>
    </source>
</evidence>
<accession>A0A8C3ECI2</accession>
<dbReference type="GO" id="GO:0090090">
    <property type="term" value="P:negative regulation of canonical Wnt signaling pathway"/>
    <property type="evidence" value="ECO:0007669"/>
    <property type="project" value="TreeGrafter"/>
</dbReference>
<proteinExistence type="inferred from homology"/>
<evidence type="ECO:0000313" key="18">
    <source>
        <dbReference type="Proteomes" id="UP000694553"/>
    </source>
</evidence>
<evidence type="ECO:0000256" key="3">
    <source>
        <dbReference type="ARBA" id="ARBA00022473"/>
    </source>
</evidence>
<dbReference type="PANTHER" id="PTHR12113:SF8">
    <property type="entry name" value="DICKKOPF-RELATED PROTEIN 3"/>
    <property type="match status" value="1"/>
</dbReference>